<evidence type="ECO:0000313" key="1">
    <source>
        <dbReference type="EMBL" id="NDJ18564.1"/>
    </source>
</evidence>
<proteinExistence type="predicted"/>
<dbReference type="Proteomes" id="UP000646053">
    <property type="component" value="Unassembled WGS sequence"/>
</dbReference>
<name>A0A8J7Z2N3_9CYAN</name>
<gene>
    <name evidence="1" type="ORF">GS601_14925</name>
</gene>
<organism evidence="1 2">
    <name type="scientific">Myxacorys almedinensis A</name>
    <dbReference type="NCBI Taxonomy" id="2690445"/>
    <lineage>
        <taxon>Bacteria</taxon>
        <taxon>Bacillati</taxon>
        <taxon>Cyanobacteriota</taxon>
        <taxon>Cyanophyceae</taxon>
        <taxon>Leptolyngbyales</taxon>
        <taxon>Leptolyngbyaceae</taxon>
        <taxon>Myxacorys</taxon>
        <taxon>Myxacorys almedinensis</taxon>
    </lineage>
</organism>
<dbReference type="AlphaFoldDB" id="A0A8J7Z2N3"/>
<reference evidence="1" key="1">
    <citation type="submission" date="2019-12" db="EMBL/GenBank/DDBJ databases">
        <title>High-Quality draft genome sequences of three cyanobacteria isolated from the limestone walls of the Old Cathedral of Coimbra.</title>
        <authorList>
            <person name="Tiago I."/>
            <person name="Soares F."/>
            <person name="Portugal A."/>
        </authorList>
    </citation>
    <scope>NUCLEOTIDE SEQUENCE</scope>
    <source>
        <strain evidence="1">A</strain>
    </source>
</reference>
<accession>A0A8J7Z2N3</accession>
<dbReference type="EMBL" id="WVIE01000017">
    <property type="protein sequence ID" value="NDJ18564.1"/>
    <property type="molecule type" value="Genomic_DNA"/>
</dbReference>
<sequence length="106" mass="12332">MPRKSRKQTIPTVESILQDCYTLGLDDMMDLREALDVLIAEERQRLKTKPDEWEIKREEKMSRTGARGSRGNIELKMINDCGPYAYLRFRLGDTHHSFYLGKAKIG</sequence>
<dbReference type="RefSeq" id="WP_162424091.1">
    <property type="nucleotide sequence ID" value="NZ_WVIE01000017.1"/>
</dbReference>
<comment type="caution">
    <text evidence="1">The sequence shown here is derived from an EMBL/GenBank/DDBJ whole genome shotgun (WGS) entry which is preliminary data.</text>
</comment>
<protein>
    <submittedName>
        <fullName evidence="1">Uncharacterized protein</fullName>
    </submittedName>
</protein>
<evidence type="ECO:0000313" key="2">
    <source>
        <dbReference type="Proteomes" id="UP000646053"/>
    </source>
</evidence>
<keyword evidence="2" id="KW-1185">Reference proteome</keyword>